<dbReference type="EC" id="3.1.26.11" evidence="2"/>
<dbReference type="InterPro" id="IPR052926">
    <property type="entry name" value="Metallo-beta-lactamase_dom"/>
</dbReference>
<gene>
    <name evidence="2" type="primary">rbn_3</name>
    <name evidence="2" type="ORF">CLHOM_22290</name>
</gene>
<protein>
    <submittedName>
        <fullName evidence="2">Ribonuclease BN</fullName>
        <ecNumber evidence="2">3.1.26.11</ecNumber>
    </submittedName>
</protein>
<sequence length="290" mass="32809">MRIFTLVENTLLDNSNLIKEHGLSMLIETSKGKILFDTGQSDAFVKNAAKLKIDLNTITHIVLSHAHYDHSNGLKFLLEKINSKPILIVAKDFFNNSNKFYKSVNTKNGIVNEELSYIGVNFTKEFIQSKKIDINYVEKDTLNISKAITVHRNFFTSNAFERINENMQLKLGENFIVDPFKDEIAIAIETKKGLLLLVGCSHCGIINTIETIKNRTNKNIYGVIGGTHLIEADEDRIDKTLEYFKNINLKFIGLSHCTGKKALDILKIKSNNYTICSTGKILDFTEIEIS</sequence>
<dbReference type="InterPro" id="IPR036866">
    <property type="entry name" value="RibonucZ/Hydroxyglut_hydro"/>
</dbReference>
<evidence type="ECO:0000313" key="3">
    <source>
        <dbReference type="Proteomes" id="UP000037043"/>
    </source>
</evidence>
<dbReference type="GO" id="GO:0016740">
    <property type="term" value="F:transferase activity"/>
    <property type="evidence" value="ECO:0007669"/>
    <property type="project" value="TreeGrafter"/>
</dbReference>
<dbReference type="PATRIC" id="fig|1121318.3.peg.2239"/>
<feature type="domain" description="Metallo-beta-lactamase" evidence="1">
    <location>
        <begin position="22"/>
        <end position="96"/>
    </location>
</feature>
<dbReference type="Gene3D" id="3.60.15.10">
    <property type="entry name" value="Ribonuclease Z/Hydroxyacylglutathione hydrolase-like"/>
    <property type="match status" value="1"/>
</dbReference>
<evidence type="ECO:0000259" key="1">
    <source>
        <dbReference type="Pfam" id="PF00753"/>
    </source>
</evidence>
<dbReference type="GO" id="GO:0042781">
    <property type="term" value="F:3'-tRNA processing endoribonuclease activity"/>
    <property type="evidence" value="ECO:0007669"/>
    <property type="project" value="UniProtKB-EC"/>
</dbReference>
<keyword evidence="3" id="KW-1185">Reference proteome</keyword>
<accession>A0A0L6Z9H4</accession>
<dbReference type="Proteomes" id="UP000037043">
    <property type="component" value="Unassembled WGS sequence"/>
</dbReference>
<dbReference type="STRING" id="36844.SAMN04488501_11377"/>
<organism evidence="2 3">
    <name type="scientific">Clostridium homopropionicum DSM 5847</name>
    <dbReference type="NCBI Taxonomy" id="1121318"/>
    <lineage>
        <taxon>Bacteria</taxon>
        <taxon>Bacillati</taxon>
        <taxon>Bacillota</taxon>
        <taxon>Clostridia</taxon>
        <taxon>Eubacteriales</taxon>
        <taxon>Clostridiaceae</taxon>
        <taxon>Clostridium</taxon>
    </lineage>
</organism>
<dbReference type="AlphaFoldDB" id="A0A0L6Z9H4"/>
<proteinExistence type="predicted"/>
<dbReference type="InterPro" id="IPR001279">
    <property type="entry name" value="Metallo-B-lactamas"/>
</dbReference>
<dbReference type="EMBL" id="LHUR01000024">
    <property type="protein sequence ID" value="KOA19438.1"/>
    <property type="molecule type" value="Genomic_DNA"/>
</dbReference>
<dbReference type="SUPFAM" id="SSF56281">
    <property type="entry name" value="Metallo-hydrolase/oxidoreductase"/>
    <property type="match status" value="1"/>
</dbReference>
<dbReference type="CDD" id="cd07713">
    <property type="entry name" value="DHPS-like_MBL-fold"/>
    <property type="match status" value="1"/>
</dbReference>
<dbReference type="PANTHER" id="PTHR13754">
    <property type="entry name" value="METALLO-BETA-LACTAMASE SUPERFAMILY PROTEIN"/>
    <property type="match status" value="1"/>
</dbReference>
<dbReference type="RefSeq" id="WP_052221746.1">
    <property type="nucleotide sequence ID" value="NZ_LHUR01000024.1"/>
</dbReference>
<name>A0A0L6Z9H4_9CLOT</name>
<keyword evidence="2" id="KW-0378">Hydrolase</keyword>
<reference evidence="3" key="1">
    <citation type="submission" date="2015-08" db="EMBL/GenBank/DDBJ databases">
        <title>Genome sequence of the strict anaerobe Clostridium homopropionicum LuHBu1 (DSM 5847T).</title>
        <authorList>
            <person name="Poehlein A."/>
            <person name="Beck M."/>
            <person name="Schiel-Bengelsdorf B."/>
            <person name="Bengelsdorf F.R."/>
            <person name="Daniel R."/>
            <person name="Duerre P."/>
        </authorList>
    </citation>
    <scope>NUCLEOTIDE SEQUENCE [LARGE SCALE GENOMIC DNA]</scope>
    <source>
        <strain evidence="3">DSM 5847</strain>
    </source>
</reference>
<dbReference type="InterPro" id="IPR041712">
    <property type="entry name" value="DHPS-like_MBL-fold"/>
</dbReference>
<dbReference type="Pfam" id="PF00753">
    <property type="entry name" value="Lactamase_B"/>
    <property type="match status" value="1"/>
</dbReference>
<evidence type="ECO:0000313" key="2">
    <source>
        <dbReference type="EMBL" id="KOA19438.1"/>
    </source>
</evidence>
<dbReference type="PANTHER" id="PTHR13754:SF13">
    <property type="entry name" value="METALLO-BETA-LACTAMASE SUPERFAMILY PROTEIN (AFU_ORTHOLOGUE AFUA_3G07630)"/>
    <property type="match status" value="1"/>
</dbReference>
<comment type="caution">
    <text evidence="2">The sequence shown here is derived from an EMBL/GenBank/DDBJ whole genome shotgun (WGS) entry which is preliminary data.</text>
</comment>